<gene>
    <name evidence="2" type="ORF">HF086_006446</name>
</gene>
<reference evidence="2" key="1">
    <citation type="journal article" date="2021" name="G3 (Bethesda)">
        <title>Genome and transcriptome analysis of the beet armyworm Spodoptera exigua reveals targets for pest control. .</title>
        <authorList>
            <person name="Simon S."/>
            <person name="Breeschoten T."/>
            <person name="Jansen H.J."/>
            <person name="Dirks R.P."/>
            <person name="Schranz M.E."/>
            <person name="Ros V.I.D."/>
        </authorList>
    </citation>
    <scope>NUCLEOTIDE SEQUENCE</scope>
    <source>
        <strain evidence="2">TB_SE_WUR_2020</strain>
    </source>
</reference>
<organism evidence="2 3">
    <name type="scientific">Spodoptera exigua</name>
    <name type="common">Beet armyworm</name>
    <name type="synonym">Noctua fulgens</name>
    <dbReference type="NCBI Taxonomy" id="7107"/>
    <lineage>
        <taxon>Eukaryota</taxon>
        <taxon>Metazoa</taxon>
        <taxon>Ecdysozoa</taxon>
        <taxon>Arthropoda</taxon>
        <taxon>Hexapoda</taxon>
        <taxon>Insecta</taxon>
        <taxon>Pterygota</taxon>
        <taxon>Neoptera</taxon>
        <taxon>Endopterygota</taxon>
        <taxon>Lepidoptera</taxon>
        <taxon>Glossata</taxon>
        <taxon>Ditrysia</taxon>
        <taxon>Noctuoidea</taxon>
        <taxon>Noctuidae</taxon>
        <taxon>Amphipyrinae</taxon>
        <taxon>Spodoptera</taxon>
    </lineage>
</organism>
<feature type="transmembrane region" description="Helical" evidence="1">
    <location>
        <begin position="6"/>
        <end position="25"/>
    </location>
</feature>
<dbReference type="Proteomes" id="UP000814243">
    <property type="component" value="Unassembled WGS sequence"/>
</dbReference>
<protein>
    <submittedName>
        <fullName evidence="2">Uncharacterized protein</fullName>
    </submittedName>
</protein>
<keyword evidence="1" id="KW-1133">Transmembrane helix</keyword>
<keyword evidence="1" id="KW-0472">Membrane</keyword>
<evidence type="ECO:0000313" key="2">
    <source>
        <dbReference type="EMBL" id="KAH9644418.1"/>
    </source>
</evidence>
<evidence type="ECO:0000256" key="1">
    <source>
        <dbReference type="SAM" id="Phobius"/>
    </source>
</evidence>
<dbReference type="EMBL" id="JACEFF010000086">
    <property type="protein sequence ID" value="KAH9644418.1"/>
    <property type="molecule type" value="Genomic_DNA"/>
</dbReference>
<feature type="transmembrane region" description="Helical" evidence="1">
    <location>
        <begin position="82"/>
        <end position="103"/>
    </location>
</feature>
<comment type="caution">
    <text evidence="2">The sequence shown here is derived from an EMBL/GenBank/DDBJ whole genome shotgun (WGS) entry which is preliminary data.</text>
</comment>
<proteinExistence type="predicted"/>
<sequence length="176" mass="20118">MRALYVSTSILLDLELIHISIYIYILTSKIKLWNRNIKSIDFGDNNNEIAIDKVSLLEELEKTIISMNDAWGIIMKTSGFSILIHFITTFVQVLVYVGVLIIWSNADFVSNDFNTYLGRCEIAKIQSQCYELKFIIANTVTGGFQYSHKSFIWSTSLGDESTCRGTRTMYCLRSVL</sequence>
<accession>A0A922SPB8</accession>
<name>A0A922SPB8_SPOEX</name>
<dbReference type="AlphaFoldDB" id="A0A922SPB8"/>
<evidence type="ECO:0000313" key="3">
    <source>
        <dbReference type="Proteomes" id="UP000814243"/>
    </source>
</evidence>
<keyword evidence="1" id="KW-0812">Transmembrane</keyword>